<dbReference type="AlphaFoldDB" id="A0A6G0I5M5"/>
<dbReference type="Proteomes" id="UP000424527">
    <property type="component" value="Unassembled WGS sequence"/>
</dbReference>
<keyword evidence="3" id="KW-1185">Reference proteome</keyword>
<proteinExistence type="predicted"/>
<dbReference type="InterPro" id="IPR046872">
    <property type="entry name" value="DRHyd-ASK"/>
</dbReference>
<evidence type="ECO:0000313" key="3">
    <source>
        <dbReference type="Proteomes" id="UP000424527"/>
    </source>
</evidence>
<organism evidence="2 3">
    <name type="scientific">Larimichthys crocea</name>
    <name type="common">Large yellow croaker</name>
    <name type="synonym">Pseudosciaena crocea</name>
    <dbReference type="NCBI Taxonomy" id="215358"/>
    <lineage>
        <taxon>Eukaryota</taxon>
        <taxon>Metazoa</taxon>
        <taxon>Chordata</taxon>
        <taxon>Craniata</taxon>
        <taxon>Vertebrata</taxon>
        <taxon>Euteleostomi</taxon>
        <taxon>Actinopterygii</taxon>
        <taxon>Neopterygii</taxon>
        <taxon>Teleostei</taxon>
        <taxon>Neoteleostei</taxon>
        <taxon>Acanthomorphata</taxon>
        <taxon>Eupercaria</taxon>
        <taxon>Sciaenidae</taxon>
        <taxon>Larimichthys</taxon>
    </lineage>
</organism>
<dbReference type="GO" id="GO:0016301">
    <property type="term" value="F:kinase activity"/>
    <property type="evidence" value="ECO:0007669"/>
    <property type="project" value="UniProtKB-KW"/>
</dbReference>
<evidence type="ECO:0000313" key="2">
    <source>
        <dbReference type="EMBL" id="KAE8286734.1"/>
    </source>
</evidence>
<keyword evidence="2" id="KW-0808">Transferase</keyword>
<feature type="domain" description="MAP3K deoxyribohydrolase" evidence="1">
    <location>
        <begin position="114"/>
        <end position="148"/>
    </location>
</feature>
<accession>A0A6G0I5M5</accession>
<evidence type="ECO:0000259" key="1">
    <source>
        <dbReference type="Pfam" id="PF20309"/>
    </source>
</evidence>
<dbReference type="Pfam" id="PF20309">
    <property type="entry name" value="DRHyd-ASK"/>
    <property type="match status" value="1"/>
</dbReference>
<name>A0A6G0I5M5_LARCR</name>
<keyword evidence="2" id="KW-0418">Kinase</keyword>
<gene>
    <name evidence="2" type="ORF">D5F01_LYC14682</name>
</gene>
<protein>
    <submittedName>
        <fullName evidence="2">Mitogen-activated protein kinase kinase kinase 5</fullName>
    </submittedName>
</protein>
<dbReference type="EMBL" id="REGW02000014">
    <property type="protein sequence ID" value="KAE8286734.1"/>
    <property type="molecule type" value="Genomic_DNA"/>
</dbReference>
<sequence length="187" mass="18916">MSQYQDGISLPVPCFGACPGRESLGGGGESTISSSSSGGGGGGGATGIPAAGTYWQDSVVTGGGLSPTAVSCPMDGGGLLSTGKSSKSRPVTVAYVVNGEASQQNNAESMALQCLKDACDTVGSKLETVNFGKLDFGETTVLDSFYNAGQVALSSQNTTHQPCMSRLEAAAFVSQLFPHRTVKAGRY</sequence>
<comment type="caution">
    <text evidence="2">The sequence shown here is derived from an EMBL/GenBank/DDBJ whole genome shotgun (WGS) entry which is preliminary data.</text>
</comment>
<reference evidence="2 3" key="1">
    <citation type="submission" date="2019-07" db="EMBL/GenBank/DDBJ databases">
        <title>Chromosome genome assembly for large yellow croaker.</title>
        <authorList>
            <person name="Xiao S."/>
        </authorList>
    </citation>
    <scope>NUCLEOTIDE SEQUENCE [LARGE SCALE GENOMIC DNA]</scope>
    <source>
        <strain evidence="2">JMULYC20181020</strain>
        <tissue evidence="2">Muscle</tissue>
    </source>
</reference>